<evidence type="ECO:0000256" key="1">
    <source>
        <dbReference type="ARBA" id="ARBA00022723"/>
    </source>
</evidence>
<accession>A0A1R1PLH1</accession>
<organism evidence="8 9">
    <name type="scientific">Zancudomyces culisetae</name>
    <name type="common">Gut fungus</name>
    <name type="synonym">Smittium culisetae</name>
    <dbReference type="NCBI Taxonomy" id="1213189"/>
    <lineage>
        <taxon>Eukaryota</taxon>
        <taxon>Fungi</taxon>
        <taxon>Fungi incertae sedis</taxon>
        <taxon>Zoopagomycota</taxon>
        <taxon>Kickxellomycotina</taxon>
        <taxon>Harpellomycetes</taxon>
        <taxon>Harpellales</taxon>
        <taxon>Legeriomycetaceae</taxon>
        <taxon>Zancudomyces</taxon>
    </lineage>
</organism>
<dbReference type="OrthoDB" id="411372at2759"/>
<dbReference type="InterPro" id="IPR036855">
    <property type="entry name" value="Znf_CCCH_sf"/>
</dbReference>
<dbReference type="GO" id="GO:0008270">
    <property type="term" value="F:zinc ion binding"/>
    <property type="evidence" value="ECO:0007669"/>
    <property type="project" value="UniProtKB-KW"/>
</dbReference>
<keyword evidence="9" id="KW-1185">Reference proteome</keyword>
<feature type="region of interest" description="Disordered" evidence="5">
    <location>
        <begin position="85"/>
        <end position="104"/>
    </location>
</feature>
<evidence type="ECO:0000256" key="5">
    <source>
        <dbReference type="SAM" id="MobiDB-lite"/>
    </source>
</evidence>
<feature type="region of interest" description="Disordered" evidence="5">
    <location>
        <begin position="1"/>
        <end position="80"/>
    </location>
</feature>
<reference evidence="9" key="2">
    <citation type="submission" date="2017-01" db="EMBL/GenBank/DDBJ databases">
        <authorList>
            <person name="Wang Y."/>
            <person name="White M."/>
            <person name="Kvist S."/>
            <person name="Moncalvo J.-M."/>
        </authorList>
    </citation>
    <scope>NUCLEOTIDE SEQUENCE [LARGE SCALE GENOMIC DNA]</scope>
    <source>
        <strain evidence="9">COL-18-3</strain>
    </source>
</reference>
<keyword evidence="3 4" id="KW-0862">Zinc</keyword>
<dbReference type="SUPFAM" id="SSF90229">
    <property type="entry name" value="CCCH zinc finger"/>
    <property type="match status" value="1"/>
</dbReference>
<feature type="compositionally biased region" description="Polar residues" evidence="5">
    <location>
        <begin position="32"/>
        <end position="48"/>
    </location>
</feature>
<evidence type="ECO:0000313" key="9">
    <source>
        <dbReference type="Proteomes" id="UP000188320"/>
    </source>
</evidence>
<evidence type="ECO:0000259" key="6">
    <source>
        <dbReference type="PROSITE" id="PS50103"/>
    </source>
</evidence>
<evidence type="ECO:0000256" key="3">
    <source>
        <dbReference type="ARBA" id="ARBA00022833"/>
    </source>
</evidence>
<comment type="caution">
    <text evidence="8">The sequence shown here is derived from an EMBL/GenBank/DDBJ whole genome shotgun (WGS) entry which is preliminary data.</text>
</comment>
<keyword evidence="2 4" id="KW-0863">Zinc-finger</keyword>
<feature type="compositionally biased region" description="Low complexity" evidence="5">
    <location>
        <begin position="49"/>
        <end position="76"/>
    </location>
</feature>
<feature type="zinc finger region" description="C3H1-type" evidence="4">
    <location>
        <begin position="108"/>
        <end position="135"/>
    </location>
</feature>
<keyword evidence="1 4" id="KW-0479">Metal-binding</keyword>
<dbReference type="Gene3D" id="4.10.1000.10">
    <property type="entry name" value="Zinc finger, CCCH-type"/>
    <property type="match status" value="1"/>
</dbReference>
<protein>
    <recommendedName>
        <fullName evidence="6">C3H1-type domain-containing protein</fullName>
    </recommendedName>
</protein>
<proteinExistence type="predicted"/>
<evidence type="ECO:0000313" key="8">
    <source>
        <dbReference type="EMBL" id="OMH81805.1"/>
    </source>
</evidence>
<name>A0A1R1PLH1_ZANCU</name>
<reference evidence="8" key="1">
    <citation type="submission" date="2017-01" db="EMBL/GenBank/DDBJ databases">
        <authorList>
            <person name="Mah S.A."/>
            <person name="Swanson W.J."/>
            <person name="Moy G.W."/>
            <person name="Vacquier V.D."/>
        </authorList>
    </citation>
    <scope>NUCLEOTIDE SEQUENCE [LARGE SCALE GENOMIC DNA]</scope>
    <source>
        <strain evidence="8">COL-18-3</strain>
    </source>
</reference>
<dbReference type="AlphaFoldDB" id="A0A1R1PLH1"/>
<dbReference type="EMBL" id="LSSK01000815">
    <property type="protein sequence ID" value="OMH81805.1"/>
    <property type="molecule type" value="Genomic_DNA"/>
</dbReference>
<dbReference type="InterPro" id="IPR000571">
    <property type="entry name" value="Znf_CCCH"/>
</dbReference>
<dbReference type="EMBL" id="LSSK01000862">
    <property type="protein sequence ID" value="OMH81600.1"/>
    <property type="molecule type" value="Genomic_DNA"/>
</dbReference>
<dbReference type="PROSITE" id="PS50103">
    <property type="entry name" value="ZF_C3H1"/>
    <property type="match status" value="1"/>
</dbReference>
<evidence type="ECO:0000313" key="7">
    <source>
        <dbReference type="EMBL" id="OMH81600.1"/>
    </source>
</evidence>
<sequence length="190" mass="20343">MDSEDSEPETPVILSSKPGKPNIAKGDRRSTPKSFKNSLIGNPGSRSDSPLNSDTDSISSSSSDSDSDSASGSESVYESEVDLDLDAGSDASPPDVLPATRAPELQPNTSNIICKYFKLGRCNKGAKCRFLHPKNKQTKTDRNGDQEGARIQTAWIIRACDSGDSGGGSMNKMRVLTSKLLFSIAPPKRY</sequence>
<feature type="domain" description="C3H1-type" evidence="6">
    <location>
        <begin position="108"/>
        <end position="135"/>
    </location>
</feature>
<dbReference type="Pfam" id="PF18345">
    <property type="entry name" value="zf_CCCH_4"/>
    <property type="match status" value="1"/>
</dbReference>
<evidence type="ECO:0000256" key="2">
    <source>
        <dbReference type="ARBA" id="ARBA00022771"/>
    </source>
</evidence>
<dbReference type="SMART" id="SM00356">
    <property type="entry name" value="ZnF_C3H1"/>
    <property type="match status" value="1"/>
</dbReference>
<evidence type="ECO:0000256" key="4">
    <source>
        <dbReference type="PROSITE-ProRule" id="PRU00723"/>
    </source>
</evidence>
<gene>
    <name evidence="8" type="ORF">AX774_g4732</name>
    <name evidence="7" type="ORF">AX774_g4936</name>
</gene>
<dbReference type="Proteomes" id="UP000188320">
    <property type="component" value="Unassembled WGS sequence"/>
</dbReference>